<dbReference type="RefSeq" id="WP_316911214.1">
    <property type="nucleotide sequence ID" value="NZ_JAPTGD010000002.1"/>
</dbReference>
<gene>
    <name evidence="1" type="ORF">O0Q50_22710</name>
</gene>
<dbReference type="Proteomes" id="UP001269400">
    <property type="component" value="Unassembled WGS sequence"/>
</dbReference>
<name>A0AAX6NDY6_PRIAR</name>
<comment type="caution">
    <text evidence="1">The sequence shown here is derived from an EMBL/GenBank/DDBJ whole genome shotgun (WGS) entry which is preliminary data.</text>
</comment>
<protein>
    <submittedName>
        <fullName evidence="1">Uncharacterized protein</fullName>
    </submittedName>
</protein>
<evidence type="ECO:0000313" key="1">
    <source>
        <dbReference type="EMBL" id="MDU9693997.1"/>
    </source>
</evidence>
<sequence>MTTINLCEKTLRNKETYTLKIVPTNKKEIEFNEISAVKFSISRALLSELEESGYSRILFTYDIVFHRLILTFTDNVEALSYVKTTQDGRKEYTTQASAAKVFAKLVDLAGVKARDKFSFEKEEDRFVYKFKQEKMKQPQEDLFIIDENQLPESELDNRGSEINLLPKIFKTYGVHFNKNGESKIIKVKIEHNKYTPEFEKKMVSDYVLNQYKVSCDFSIIDMGIEQLEEVILD</sequence>
<accession>A0AAX6NDY6</accession>
<organism evidence="1 2">
    <name type="scientific">Priestia aryabhattai</name>
    <name type="common">Bacillus aryabhattai</name>
    <dbReference type="NCBI Taxonomy" id="412384"/>
    <lineage>
        <taxon>Bacteria</taxon>
        <taxon>Bacillati</taxon>
        <taxon>Bacillota</taxon>
        <taxon>Bacilli</taxon>
        <taxon>Bacillales</taxon>
        <taxon>Bacillaceae</taxon>
        <taxon>Priestia</taxon>
    </lineage>
</organism>
<proteinExistence type="predicted"/>
<evidence type="ECO:0000313" key="2">
    <source>
        <dbReference type="Proteomes" id="UP001269400"/>
    </source>
</evidence>
<dbReference type="EMBL" id="JAPTGD010000002">
    <property type="protein sequence ID" value="MDU9693997.1"/>
    <property type="molecule type" value="Genomic_DNA"/>
</dbReference>
<reference evidence="1" key="1">
    <citation type="journal article" date="2022" name="J Environ Chem Eng">
        <title>Biodegradation of petroleum oil using a constructed nonpathogenic and heavy metal-tolerant bacterial consortium isolated from marine sponges.</title>
        <authorList>
            <person name="Dechsakulwatana C."/>
            <person name="Rungsihiranrut A."/>
            <person name="Muangchinda C."/>
            <person name="Ningthoujam R."/>
            <person name="Klankeo P."/>
            <person name="Pinyakong O."/>
        </authorList>
    </citation>
    <scope>NUCLEOTIDE SEQUENCE</scope>
    <source>
        <strain evidence="1">TL01-2</strain>
    </source>
</reference>
<dbReference type="AlphaFoldDB" id="A0AAX6NDY6"/>
<reference evidence="1" key="2">
    <citation type="submission" date="2022-12" db="EMBL/GenBank/DDBJ databases">
        <authorList>
            <person name="Dechsakulwatana C."/>
            <person name="Rungsihiranrut A."/>
            <person name="Muangchinda C."/>
            <person name="Ningthoujam R."/>
            <person name="Klankeo P."/>
            <person name="Pinyakong O."/>
        </authorList>
    </citation>
    <scope>NUCLEOTIDE SEQUENCE</scope>
    <source>
        <strain evidence="1">TL01-2</strain>
    </source>
</reference>